<dbReference type="InterPro" id="IPR007492">
    <property type="entry name" value="LytTR_DNA-bd_dom"/>
</dbReference>
<dbReference type="CDD" id="cd17536">
    <property type="entry name" value="REC_YesN-like"/>
    <property type="match status" value="1"/>
</dbReference>
<accession>A0A364XZM1</accession>
<dbReference type="AlphaFoldDB" id="A0A364XZM1"/>
<organism evidence="4 5">
    <name type="scientific">Pseudochryseolinea flava</name>
    <dbReference type="NCBI Taxonomy" id="2059302"/>
    <lineage>
        <taxon>Bacteria</taxon>
        <taxon>Pseudomonadati</taxon>
        <taxon>Bacteroidota</taxon>
        <taxon>Cytophagia</taxon>
        <taxon>Cytophagales</taxon>
        <taxon>Fulvivirgaceae</taxon>
        <taxon>Pseudochryseolinea</taxon>
    </lineage>
</organism>
<dbReference type="SUPFAM" id="SSF52172">
    <property type="entry name" value="CheY-like"/>
    <property type="match status" value="1"/>
</dbReference>
<sequence>MIKTILIDDERDGLEDLQDLIKKYCTDINVISVFSNPLEALAAIRRLNPDLVFLDVQMPGMSGFELLEQLSPVSFDVIFVSAFDRYAIKAIRFSALDYLLKPVDVDELMRAVTRVKERKSGAKFSIQSALHNASSRTGIVEQLAVPSTEGIDFFNTRDIIYCKADGCYTTLYLTGKQSKVVTRVLKDFEDFLSESGFFRVHNSFLINVSHVKKYVRGEGGHVVLTDDHEVDISRRRKEEFLSILNKI</sequence>
<comment type="caution">
    <text evidence="4">The sequence shown here is derived from an EMBL/GenBank/DDBJ whole genome shotgun (WGS) entry which is preliminary data.</text>
</comment>
<keyword evidence="4" id="KW-0238">DNA-binding</keyword>
<dbReference type="Gene3D" id="3.40.50.2300">
    <property type="match status" value="1"/>
</dbReference>
<keyword evidence="5" id="KW-1185">Reference proteome</keyword>
<proteinExistence type="predicted"/>
<reference evidence="4 5" key="1">
    <citation type="submission" date="2018-06" db="EMBL/GenBank/DDBJ databases">
        <title>Chryseolinea flavus sp. nov., a member of the phylum Bacteroidetes isolated from soil.</title>
        <authorList>
            <person name="Li Y."/>
            <person name="Wang J."/>
        </authorList>
    </citation>
    <scope>NUCLEOTIDE SEQUENCE [LARGE SCALE GENOMIC DNA]</scope>
    <source>
        <strain evidence="4 5">SDU1-6</strain>
    </source>
</reference>
<gene>
    <name evidence="4" type="ORF">DQQ10_15595</name>
</gene>
<dbReference type="GO" id="GO:0003677">
    <property type="term" value="F:DNA binding"/>
    <property type="evidence" value="ECO:0007669"/>
    <property type="project" value="UniProtKB-KW"/>
</dbReference>
<dbReference type="InterPro" id="IPR046947">
    <property type="entry name" value="LytR-like"/>
</dbReference>
<evidence type="ECO:0000256" key="1">
    <source>
        <dbReference type="PROSITE-ProRule" id="PRU00169"/>
    </source>
</evidence>
<protein>
    <submittedName>
        <fullName evidence="4">DNA-binding response regulator</fullName>
    </submittedName>
</protein>
<dbReference type="PANTHER" id="PTHR37299">
    <property type="entry name" value="TRANSCRIPTIONAL REGULATOR-RELATED"/>
    <property type="match status" value="1"/>
</dbReference>
<evidence type="ECO:0000313" key="4">
    <source>
        <dbReference type="EMBL" id="RAV99981.1"/>
    </source>
</evidence>
<evidence type="ECO:0000313" key="5">
    <source>
        <dbReference type="Proteomes" id="UP000251889"/>
    </source>
</evidence>
<dbReference type="Pfam" id="PF00072">
    <property type="entry name" value="Response_reg"/>
    <property type="match status" value="1"/>
</dbReference>
<evidence type="ECO:0000259" key="3">
    <source>
        <dbReference type="PROSITE" id="PS50930"/>
    </source>
</evidence>
<dbReference type="OrthoDB" id="1646880at2"/>
<keyword evidence="1" id="KW-0597">Phosphoprotein</keyword>
<dbReference type="SMART" id="SM00850">
    <property type="entry name" value="LytTR"/>
    <property type="match status" value="1"/>
</dbReference>
<feature type="domain" description="HTH LytTR-type" evidence="3">
    <location>
        <begin position="143"/>
        <end position="246"/>
    </location>
</feature>
<feature type="domain" description="Response regulatory" evidence="2">
    <location>
        <begin position="3"/>
        <end position="116"/>
    </location>
</feature>
<name>A0A364XZM1_9BACT</name>
<evidence type="ECO:0000259" key="2">
    <source>
        <dbReference type="PROSITE" id="PS50110"/>
    </source>
</evidence>
<dbReference type="Proteomes" id="UP000251889">
    <property type="component" value="Unassembled WGS sequence"/>
</dbReference>
<dbReference type="InterPro" id="IPR011006">
    <property type="entry name" value="CheY-like_superfamily"/>
</dbReference>
<dbReference type="GO" id="GO:0000156">
    <property type="term" value="F:phosphorelay response regulator activity"/>
    <property type="evidence" value="ECO:0007669"/>
    <property type="project" value="InterPro"/>
</dbReference>
<dbReference type="Gene3D" id="2.40.50.1020">
    <property type="entry name" value="LytTr DNA-binding domain"/>
    <property type="match status" value="1"/>
</dbReference>
<dbReference type="PANTHER" id="PTHR37299:SF1">
    <property type="entry name" value="STAGE 0 SPORULATION PROTEIN A HOMOLOG"/>
    <property type="match status" value="1"/>
</dbReference>
<dbReference type="InterPro" id="IPR001789">
    <property type="entry name" value="Sig_transdc_resp-reg_receiver"/>
</dbReference>
<dbReference type="SMART" id="SM00448">
    <property type="entry name" value="REC"/>
    <property type="match status" value="1"/>
</dbReference>
<dbReference type="PROSITE" id="PS50930">
    <property type="entry name" value="HTH_LYTTR"/>
    <property type="match status" value="1"/>
</dbReference>
<dbReference type="EMBL" id="QMFY01000008">
    <property type="protein sequence ID" value="RAV99981.1"/>
    <property type="molecule type" value="Genomic_DNA"/>
</dbReference>
<dbReference type="Pfam" id="PF04397">
    <property type="entry name" value="LytTR"/>
    <property type="match status" value="1"/>
</dbReference>
<dbReference type="RefSeq" id="WP_112747819.1">
    <property type="nucleotide sequence ID" value="NZ_QMFY01000008.1"/>
</dbReference>
<feature type="modified residue" description="4-aspartylphosphate" evidence="1">
    <location>
        <position position="55"/>
    </location>
</feature>
<dbReference type="PROSITE" id="PS50110">
    <property type="entry name" value="RESPONSE_REGULATORY"/>
    <property type="match status" value="1"/>
</dbReference>